<proteinExistence type="predicted"/>
<reference evidence="2 3" key="1">
    <citation type="submission" date="2018-11" db="EMBL/GenBank/DDBJ databases">
        <authorList>
            <consortium name="Pathogen Informatics"/>
        </authorList>
    </citation>
    <scope>NUCLEOTIDE SEQUENCE [LARGE SCALE GENOMIC DNA]</scope>
    <source>
        <strain evidence="2 3">Egypt</strain>
    </source>
</reference>
<dbReference type="GO" id="GO:0046349">
    <property type="term" value="P:amino sugar biosynthetic process"/>
    <property type="evidence" value="ECO:0007669"/>
    <property type="project" value="UniProtKB-ARBA"/>
</dbReference>
<dbReference type="Pfam" id="PF01380">
    <property type="entry name" value="SIS"/>
    <property type="match status" value="1"/>
</dbReference>
<dbReference type="PANTHER" id="PTHR10937:SF0">
    <property type="entry name" value="GLUTAMINE--FRUCTOSE-6-PHOSPHATE TRANSAMINASE (ISOMERIZING)"/>
    <property type="match status" value="1"/>
</dbReference>
<feature type="domain" description="SIS" evidence="1">
    <location>
        <begin position="46"/>
        <end position="187"/>
    </location>
</feature>
<dbReference type="OrthoDB" id="15235at2759"/>
<dbReference type="PROSITE" id="PS51464">
    <property type="entry name" value="SIS"/>
    <property type="match status" value="1"/>
</dbReference>
<evidence type="ECO:0000313" key="2">
    <source>
        <dbReference type="EMBL" id="VDP88364.1"/>
    </source>
</evidence>
<sequence length="197" mass="22008">MVWSNIGCQLAIIDERTRMWWRCQDIRLCLDQIRQVLELDSKIRKLAQMLYNKRSILVMGRGSNYATCLEGALKIKELTYLHAEGILSGELKHGPLALVDSEIAIIMLITRDGLFNKSLNALHEVCARRGNPILICTEGDEDIFNCKNTTIAIPNTVDCLQSILAVIPLQLLAFHIAVLRGLDVIGSPYHLADGVVL</sequence>
<dbReference type="GO" id="GO:0004360">
    <property type="term" value="F:glutamine-fructose-6-phosphate transaminase (isomerizing) activity"/>
    <property type="evidence" value="ECO:0007669"/>
    <property type="project" value="TreeGrafter"/>
</dbReference>
<dbReference type="InterPro" id="IPR001347">
    <property type="entry name" value="SIS_dom"/>
</dbReference>
<dbReference type="GO" id="GO:0006487">
    <property type="term" value="P:protein N-linked glycosylation"/>
    <property type="evidence" value="ECO:0007669"/>
    <property type="project" value="TreeGrafter"/>
</dbReference>
<dbReference type="Gene3D" id="3.40.50.10490">
    <property type="entry name" value="Glucose-6-phosphate isomerase like protein, domain 1"/>
    <property type="match status" value="1"/>
</dbReference>
<dbReference type="GO" id="GO:0006047">
    <property type="term" value="P:UDP-N-acetylglucosamine metabolic process"/>
    <property type="evidence" value="ECO:0007669"/>
    <property type="project" value="TreeGrafter"/>
</dbReference>
<dbReference type="CDD" id="cd05009">
    <property type="entry name" value="SIS_GlmS_GlmD_2"/>
    <property type="match status" value="1"/>
</dbReference>
<dbReference type="InterPro" id="IPR046348">
    <property type="entry name" value="SIS_dom_sf"/>
</dbReference>
<dbReference type="GO" id="GO:0006002">
    <property type="term" value="P:fructose 6-phosphate metabolic process"/>
    <property type="evidence" value="ECO:0007669"/>
    <property type="project" value="TreeGrafter"/>
</dbReference>
<organism evidence="2 3">
    <name type="scientific">Echinostoma caproni</name>
    <dbReference type="NCBI Taxonomy" id="27848"/>
    <lineage>
        <taxon>Eukaryota</taxon>
        <taxon>Metazoa</taxon>
        <taxon>Spiralia</taxon>
        <taxon>Lophotrochozoa</taxon>
        <taxon>Platyhelminthes</taxon>
        <taxon>Trematoda</taxon>
        <taxon>Digenea</taxon>
        <taxon>Plagiorchiida</taxon>
        <taxon>Echinostomata</taxon>
        <taxon>Echinostomatoidea</taxon>
        <taxon>Echinostomatidae</taxon>
        <taxon>Echinostoma</taxon>
    </lineage>
</organism>
<dbReference type="AlphaFoldDB" id="A0A3P8I1H4"/>
<dbReference type="Proteomes" id="UP000272942">
    <property type="component" value="Unassembled WGS sequence"/>
</dbReference>
<dbReference type="FunFam" id="3.40.50.10490:FF:000002">
    <property type="entry name" value="Glutamine--fructose-6-phosphate aminotransferase [isomerizing]"/>
    <property type="match status" value="1"/>
</dbReference>
<keyword evidence="3" id="KW-1185">Reference proteome</keyword>
<name>A0A3P8I1H4_9TREM</name>
<dbReference type="SUPFAM" id="SSF53697">
    <property type="entry name" value="SIS domain"/>
    <property type="match status" value="1"/>
</dbReference>
<dbReference type="PANTHER" id="PTHR10937">
    <property type="entry name" value="GLUCOSAMINE--FRUCTOSE-6-PHOSPHATE AMINOTRANSFERASE, ISOMERIZING"/>
    <property type="match status" value="1"/>
</dbReference>
<dbReference type="EMBL" id="UZAN01050649">
    <property type="protein sequence ID" value="VDP88364.1"/>
    <property type="molecule type" value="Genomic_DNA"/>
</dbReference>
<evidence type="ECO:0000313" key="3">
    <source>
        <dbReference type="Proteomes" id="UP000272942"/>
    </source>
</evidence>
<accession>A0A3P8I1H4</accession>
<dbReference type="GO" id="GO:0097367">
    <property type="term" value="F:carbohydrate derivative binding"/>
    <property type="evidence" value="ECO:0007669"/>
    <property type="project" value="InterPro"/>
</dbReference>
<dbReference type="InterPro" id="IPR035490">
    <property type="entry name" value="GlmS/FrlB_SIS"/>
</dbReference>
<gene>
    <name evidence="2" type="ORF">ECPE_LOCUS11340</name>
</gene>
<evidence type="ECO:0000259" key="1">
    <source>
        <dbReference type="PROSITE" id="PS51464"/>
    </source>
</evidence>
<protein>
    <recommendedName>
        <fullName evidence="1">SIS domain-containing protein</fullName>
    </recommendedName>
</protein>